<dbReference type="InterPro" id="IPR000210">
    <property type="entry name" value="BTB/POZ_dom"/>
</dbReference>
<dbReference type="InterPro" id="IPR011333">
    <property type="entry name" value="SKP1/BTB/POZ_sf"/>
</dbReference>
<organism evidence="2 3">
    <name type="scientific">Amblyomma americanum</name>
    <name type="common">Lone star tick</name>
    <dbReference type="NCBI Taxonomy" id="6943"/>
    <lineage>
        <taxon>Eukaryota</taxon>
        <taxon>Metazoa</taxon>
        <taxon>Ecdysozoa</taxon>
        <taxon>Arthropoda</taxon>
        <taxon>Chelicerata</taxon>
        <taxon>Arachnida</taxon>
        <taxon>Acari</taxon>
        <taxon>Parasitiformes</taxon>
        <taxon>Ixodida</taxon>
        <taxon>Ixodoidea</taxon>
        <taxon>Ixodidae</taxon>
        <taxon>Amblyomminae</taxon>
        <taxon>Amblyomma</taxon>
    </lineage>
</organism>
<dbReference type="SUPFAM" id="SSF54695">
    <property type="entry name" value="POZ domain"/>
    <property type="match status" value="1"/>
</dbReference>
<protein>
    <recommendedName>
        <fullName evidence="1">BTB domain-containing protein</fullName>
    </recommendedName>
</protein>
<dbReference type="EMBL" id="JARKHS020020481">
    <property type="protein sequence ID" value="KAK8770841.1"/>
    <property type="molecule type" value="Genomic_DNA"/>
</dbReference>
<sequence length="230" mass="26210">MPLCSDTQAQYGPEDMAAPAFQHNIDLEASLDSGRLTDVEFKVRSAVFPDVPESKFRAHKRLLALRSEVFEAMFFGDLAEGDIVNITDVHPKGFEIMLRYLYSGCARISSVLDALHARAASRKYLVASLRNGCTEYMRKNLVPSNLFSYLDYYTLTGEPDRDAYVPVVLQSWSQSLALQALSLKNLTQAEEHIFRFVLDNIRHVREIDVATALAHKHKNIPRFRVRLDRF</sequence>
<proteinExistence type="predicted"/>
<dbReference type="AlphaFoldDB" id="A0AAQ4E7Y4"/>
<dbReference type="Proteomes" id="UP001321473">
    <property type="component" value="Unassembled WGS sequence"/>
</dbReference>
<dbReference type="Pfam" id="PF00651">
    <property type="entry name" value="BTB"/>
    <property type="match status" value="1"/>
</dbReference>
<evidence type="ECO:0000259" key="1">
    <source>
        <dbReference type="PROSITE" id="PS50097"/>
    </source>
</evidence>
<evidence type="ECO:0000313" key="3">
    <source>
        <dbReference type="Proteomes" id="UP001321473"/>
    </source>
</evidence>
<dbReference type="PANTHER" id="PTHR24410:SF23">
    <property type="entry name" value="BTB DOMAIN-CONTAINING PROTEIN-RELATED"/>
    <property type="match status" value="1"/>
</dbReference>
<dbReference type="PROSITE" id="PS50097">
    <property type="entry name" value="BTB"/>
    <property type="match status" value="1"/>
</dbReference>
<dbReference type="PANTHER" id="PTHR24410">
    <property type="entry name" value="HL07962P-RELATED"/>
    <property type="match status" value="1"/>
</dbReference>
<dbReference type="InterPro" id="IPR051481">
    <property type="entry name" value="BTB-POZ/Galectin-3-binding"/>
</dbReference>
<dbReference type="Gene3D" id="3.30.710.10">
    <property type="entry name" value="Potassium Channel Kv1.1, Chain A"/>
    <property type="match status" value="1"/>
</dbReference>
<name>A0AAQ4E7Y4_AMBAM</name>
<dbReference type="SMART" id="SM00225">
    <property type="entry name" value="BTB"/>
    <property type="match status" value="1"/>
</dbReference>
<gene>
    <name evidence="2" type="ORF">V5799_012695</name>
</gene>
<keyword evidence="3" id="KW-1185">Reference proteome</keyword>
<evidence type="ECO:0000313" key="2">
    <source>
        <dbReference type="EMBL" id="KAK8770841.1"/>
    </source>
</evidence>
<comment type="caution">
    <text evidence="2">The sequence shown here is derived from an EMBL/GenBank/DDBJ whole genome shotgun (WGS) entry which is preliminary data.</text>
</comment>
<reference evidence="2 3" key="1">
    <citation type="journal article" date="2023" name="Arcadia Sci">
        <title>De novo assembly of a long-read Amblyomma americanum tick genome.</title>
        <authorList>
            <person name="Chou S."/>
            <person name="Poskanzer K.E."/>
            <person name="Rollins M."/>
            <person name="Thuy-Boun P.S."/>
        </authorList>
    </citation>
    <scope>NUCLEOTIDE SEQUENCE [LARGE SCALE GENOMIC DNA]</scope>
    <source>
        <strain evidence="2">F_SG_1</strain>
        <tissue evidence="2">Salivary glands</tissue>
    </source>
</reference>
<feature type="domain" description="BTB" evidence="1">
    <location>
        <begin position="37"/>
        <end position="110"/>
    </location>
</feature>
<accession>A0AAQ4E7Y4</accession>